<evidence type="ECO:0000313" key="14">
    <source>
        <dbReference type="EMBL" id="CAG5104679.1"/>
    </source>
</evidence>
<evidence type="ECO:0000256" key="4">
    <source>
        <dbReference type="ARBA" id="ARBA00022475"/>
    </source>
</evidence>
<evidence type="ECO:0000256" key="1">
    <source>
        <dbReference type="ARBA" id="ARBA00004651"/>
    </source>
</evidence>
<feature type="transmembrane region" description="Helical" evidence="13">
    <location>
        <begin position="281"/>
        <end position="305"/>
    </location>
</feature>
<evidence type="ECO:0000256" key="11">
    <source>
        <dbReference type="RuleBase" id="RU362091"/>
    </source>
</evidence>
<dbReference type="InterPro" id="IPR051163">
    <property type="entry name" value="Sodium:Solute_Symporter_SSF"/>
</dbReference>
<keyword evidence="6 13" id="KW-1133">Transmembrane helix</keyword>
<dbReference type="EMBL" id="OU015566">
    <property type="protein sequence ID" value="CAG5104679.1"/>
    <property type="molecule type" value="Genomic_DNA"/>
</dbReference>
<feature type="transmembrane region" description="Helical" evidence="13">
    <location>
        <begin position="5"/>
        <end position="27"/>
    </location>
</feature>
<keyword evidence="7" id="KW-0915">Sodium</keyword>
<evidence type="ECO:0000256" key="13">
    <source>
        <dbReference type="SAM" id="Phobius"/>
    </source>
</evidence>
<evidence type="ECO:0000256" key="5">
    <source>
        <dbReference type="ARBA" id="ARBA00022692"/>
    </source>
</evidence>
<dbReference type="Proteomes" id="UP001158576">
    <property type="component" value="Chromosome 1"/>
</dbReference>
<keyword evidence="3" id="KW-0813">Transport</keyword>
<feature type="transmembrane region" description="Helical" evidence="13">
    <location>
        <begin position="122"/>
        <end position="140"/>
    </location>
</feature>
<comment type="similarity">
    <text evidence="2 11">Belongs to the sodium:solute symporter (SSF) (TC 2.A.21) family.</text>
</comment>
<dbReference type="PROSITE" id="PS50283">
    <property type="entry name" value="NA_SOLUT_SYMP_3"/>
    <property type="match status" value="1"/>
</dbReference>
<keyword evidence="5 13" id="KW-0812">Transmembrane</keyword>
<dbReference type="PANTHER" id="PTHR42985">
    <property type="entry name" value="SODIUM-COUPLED MONOCARBOXYLATE TRANSPORTER"/>
    <property type="match status" value="1"/>
</dbReference>
<feature type="transmembrane region" description="Helical" evidence="13">
    <location>
        <begin position="254"/>
        <end position="275"/>
    </location>
</feature>
<keyword evidence="8" id="KW-0406">Ion transport</keyword>
<evidence type="ECO:0000256" key="12">
    <source>
        <dbReference type="SAM" id="MobiDB-lite"/>
    </source>
</evidence>
<evidence type="ECO:0000313" key="15">
    <source>
        <dbReference type="Proteomes" id="UP001158576"/>
    </source>
</evidence>
<evidence type="ECO:0000256" key="6">
    <source>
        <dbReference type="ARBA" id="ARBA00022989"/>
    </source>
</evidence>
<comment type="subcellular location">
    <subcellularLocation>
        <location evidence="1">Cell membrane</location>
        <topology evidence="1">Multi-pass membrane protein</topology>
    </subcellularLocation>
</comment>
<accession>A0ABN7SUX2</accession>
<keyword evidence="10" id="KW-0739">Sodium transport</keyword>
<dbReference type="InterPro" id="IPR001734">
    <property type="entry name" value="Na/solute_symporter"/>
</dbReference>
<keyword evidence="9 13" id="KW-0472">Membrane</keyword>
<proteinExistence type="inferred from homology"/>
<keyword evidence="15" id="KW-1185">Reference proteome</keyword>
<name>A0ABN7SUX2_OIKDI</name>
<dbReference type="Pfam" id="PF00474">
    <property type="entry name" value="SSF"/>
    <property type="match status" value="1"/>
</dbReference>
<evidence type="ECO:0000256" key="2">
    <source>
        <dbReference type="ARBA" id="ARBA00006434"/>
    </source>
</evidence>
<evidence type="ECO:0000256" key="10">
    <source>
        <dbReference type="ARBA" id="ARBA00023201"/>
    </source>
</evidence>
<protein>
    <submittedName>
        <fullName evidence="14">Oidioi.mRNA.OKI2018_I69.chr1.g1446.t1.cds</fullName>
    </submittedName>
</protein>
<evidence type="ECO:0000256" key="7">
    <source>
        <dbReference type="ARBA" id="ARBA00023053"/>
    </source>
</evidence>
<sequence>MIISLVLGIIAMIFHTMCLCYLTALALNTVTGISVPMSLFMLNGVALFYTMLGGMKAVIWTDVLQSGVLVFSLAAVSFKLWFDLGYEKILADVGESGGNKLGDIFDWRITTRSSAAWFFNEINLMVCHIGFGQYFVQRFVSCATPNDAKKSIWVGASVSLIVGGIFIPMIGMASISYFKGCDPVKSGKIPRIDAIVPYLVQEIFKEIPGMTGVFISSAYSATLSTISTALNSGATIFFKSVIGNVEIKEEKQILYMRIFITIFGVCVTCLSMLFMWMPGNIISIALMVLGSFQAPLTMIFLLGILVPSTNEYGIIAGTFASQIPLALLSCQKLFFHKPASFQNLVHHTADVCLNVSSVTVLLDPAPEVIEPSYPWWHRIFWVSKVGWNGLLSMAIMGGVSFVVSKIFKDENSEPNPDLQLSLFTSPKWPNFLRNAFLLDCHKNQNFKRSEEQPLNENSDSKQISEGVKFSLSLENNKA</sequence>
<dbReference type="Gene3D" id="1.20.1730.10">
    <property type="entry name" value="Sodium/glucose cotransporter"/>
    <property type="match status" value="1"/>
</dbReference>
<organism evidence="14 15">
    <name type="scientific">Oikopleura dioica</name>
    <name type="common">Tunicate</name>
    <dbReference type="NCBI Taxonomy" id="34765"/>
    <lineage>
        <taxon>Eukaryota</taxon>
        <taxon>Metazoa</taxon>
        <taxon>Chordata</taxon>
        <taxon>Tunicata</taxon>
        <taxon>Appendicularia</taxon>
        <taxon>Copelata</taxon>
        <taxon>Oikopleuridae</taxon>
        <taxon>Oikopleura</taxon>
    </lineage>
</organism>
<dbReference type="PANTHER" id="PTHR42985:SF40">
    <property type="entry name" value="LD47995P-RELATED"/>
    <property type="match status" value="1"/>
</dbReference>
<reference evidence="14 15" key="1">
    <citation type="submission" date="2021-04" db="EMBL/GenBank/DDBJ databases">
        <authorList>
            <person name="Bliznina A."/>
        </authorList>
    </citation>
    <scope>NUCLEOTIDE SEQUENCE [LARGE SCALE GENOMIC DNA]</scope>
</reference>
<feature type="transmembrane region" description="Helical" evidence="13">
    <location>
        <begin position="152"/>
        <end position="178"/>
    </location>
</feature>
<dbReference type="InterPro" id="IPR038377">
    <property type="entry name" value="Na/Glc_symporter_sf"/>
</dbReference>
<feature type="compositionally biased region" description="Polar residues" evidence="12">
    <location>
        <begin position="452"/>
        <end position="463"/>
    </location>
</feature>
<gene>
    <name evidence="14" type="ORF">OKIOD_LOCUS10211</name>
</gene>
<feature type="transmembrane region" description="Helical" evidence="13">
    <location>
        <begin position="33"/>
        <end position="51"/>
    </location>
</feature>
<evidence type="ECO:0000256" key="9">
    <source>
        <dbReference type="ARBA" id="ARBA00023136"/>
    </source>
</evidence>
<evidence type="ECO:0000256" key="8">
    <source>
        <dbReference type="ARBA" id="ARBA00023065"/>
    </source>
</evidence>
<evidence type="ECO:0000256" key="3">
    <source>
        <dbReference type="ARBA" id="ARBA00022448"/>
    </source>
</evidence>
<keyword evidence="4" id="KW-1003">Cell membrane</keyword>
<feature type="region of interest" description="Disordered" evidence="12">
    <location>
        <begin position="448"/>
        <end position="478"/>
    </location>
</feature>